<dbReference type="InterPro" id="IPR001962">
    <property type="entry name" value="Asn_synthase"/>
</dbReference>
<feature type="region of interest" description="Disordered" evidence="4">
    <location>
        <begin position="468"/>
        <end position="502"/>
    </location>
</feature>
<keyword evidence="1" id="KW-0028">Amino-acid biosynthesis</keyword>
<dbReference type="Gene3D" id="1.10.510.10">
    <property type="entry name" value="Transferase(Phosphotransferase) domain 1"/>
    <property type="match status" value="1"/>
</dbReference>
<feature type="compositionally biased region" description="Polar residues" evidence="4">
    <location>
        <begin position="938"/>
        <end position="957"/>
    </location>
</feature>
<reference evidence="6" key="1">
    <citation type="submission" date="2023-06" db="EMBL/GenBank/DDBJ databases">
        <title>Genomic analysis of the entomopathogenic nematode Steinernema hermaphroditum.</title>
        <authorList>
            <person name="Schwarz E.M."/>
            <person name="Heppert J.K."/>
            <person name="Baniya A."/>
            <person name="Schwartz H.T."/>
            <person name="Tan C.-H."/>
            <person name="Antoshechkin I."/>
            <person name="Sternberg P.W."/>
            <person name="Goodrich-Blair H."/>
            <person name="Dillman A.R."/>
        </authorList>
    </citation>
    <scope>NUCLEOTIDE SEQUENCE</scope>
    <source>
        <strain evidence="6">PS9179</strain>
        <tissue evidence="6">Whole animal</tissue>
    </source>
</reference>
<feature type="domain" description="Protein kinase" evidence="5">
    <location>
        <begin position="531"/>
        <end position="796"/>
    </location>
</feature>
<evidence type="ECO:0000313" key="6">
    <source>
        <dbReference type="EMBL" id="KAK0403633.1"/>
    </source>
</evidence>
<dbReference type="PANTHER" id="PTHR45937:SF1">
    <property type="entry name" value="ASPARAGINE SYNTHETASE DOMAIN-CONTAINING PROTEIN 1"/>
    <property type="match status" value="1"/>
</dbReference>
<evidence type="ECO:0000313" key="7">
    <source>
        <dbReference type="Proteomes" id="UP001175271"/>
    </source>
</evidence>
<feature type="compositionally biased region" description="Basic and acidic residues" evidence="4">
    <location>
        <begin position="807"/>
        <end position="835"/>
    </location>
</feature>
<dbReference type="InterPro" id="IPR014729">
    <property type="entry name" value="Rossmann-like_a/b/a_fold"/>
</dbReference>
<feature type="compositionally biased region" description="Basic and acidic residues" evidence="4">
    <location>
        <begin position="901"/>
        <end position="921"/>
    </location>
</feature>
<dbReference type="GO" id="GO:0006529">
    <property type="term" value="P:asparagine biosynthetic process"/>
    <property type="evidence" value="ECO:0007669"/>
    <property type="project" value="UniProtKB-KW"/>
</dbReference>
<dbReference type="InterPro" id="IPR051857">
    <property type="entry name" value="Asn_synthetase_domain"/>
</dbReference>
<feature type="compositionally biased region" description="Basic and acidic residues" evidence="4">
    <location>
        <begin position="484"/>
        <end position="494"/>
    </location>
</feature>
<proteinExistence type="predicted"/>
<feature type="region of interest" description="Disordered" evidence="4">
    <location>
        <begin position="806"/>
        <end position="835"/>
    </location>
</feature>
<dbReference type="Gene3D" id="3.40.50.620">
    <property type="entry name" value="HUPs"/>
    <property type="match status" value="1"/>
</dbReference>
<evidence type="ECO:0000256" key="1">
    <source>
        <dbReference type="ARBA" id="ARBA00022605"/>
    </source>
</evidence>
<dbReference type="SUPFAM" id="SSF52402">
    <property type="entry name" value="Adenine nucleotide alpha hydrolases-like"/>
    <property type="match status" value="1"/>
</dbReference>
<dbReference type="Pfam" id="PF00733">
    <property type="entry name" value="Asn_synthase"/>
    <property type="match status" value="2"/>
</dbReference>
<keyword evidence="2" id="KW-0061">Asparagine biosynthesis</keyword>
<name>A0AA39HF41_9BILA</name>
<keyword evidence="7" id="KW-1185">Reference proteome</keyword>
<dbReference type="SMART" id="SM00220">
    <property type="entry name" value="S_TKc"/>
    <property type="match status" value="1"/>
</dbReference>
<feature type="compositionally biased region" description="Basic and acidic residues" evidence="4">
    <location>
        <begin position="978"/>
        <end position="988"/>
    </location>
</feature>
<dbReference type="InterPro" id="IPR011009">
    <property type="entry name" value="Kinase-like_dom_sf"/>
</dbReference>
<gene>
    <name evidence="6" type="ORF">QR680_017042</name>
</gene>
<dbReference type="GO" id="GO:0004066">
    <property type="term" value="F:asparagine synthase (glutamine-hydrolyzing) activity"/>
    <property type="evidence" value="ECO:0007669"/>
    <property type="project" value="InterPro"/>
</dbReference>
<dbReference type="AlphaFoldDB" id="A0AA39HF41"/>
<evidence type="ECO:0000256" key="4">
    <source>
        <dbReference type="SAM" id="MobiDB-lite"/>
    </source>
</evidence>
<evidence type="ECO:0000256" key="2">
    <source>
        <dbReference type="ARBA" id="ARBA00022888"/>
    </source>
</evidence>
<dbReference type="Proteomes" id="UP001175271">
    <property type="component" value="Unassembled WGS sequence"/>
</dbReference>
<comment type="caution">
    <text evidence="6">The sequence shown here is derived from an EMBL/GenBank/DDBJ whole genome shotgun (WGS) entry which is preliminary data.</text>
</comment>
<protein>
    <recommendedName>
        <fullName evidence="5">Protein kinase domain-containing protein</fullName>
    </recommendedName>
</protein>
<dbReference type="PANTHER" id="PTHR45937">
    <property type="entry name" value="ASPARAGINE SYNTHETASE DOMAIN-CONTAINING PROTEIN 1"/>
    <property type="match status" value="1"/>
</dbReference>
<dbReference type="GO" id="GO:0004672">
    <property type="term" value="F:protein kinase activity"/>
    <property type="evidence" value="ECO:0007669"/>
    <property type="project" value="InterPro"/>
</dbReference>
<dbReference type="CDD" id="cd01991">
    <property type="entry name" value="Asn_synthase_B_C"/>
    <property type="match status" value="1"/>
</dbReference>
<keyword evidence="3" id="KW-0315">Glutamine amidotransferase</keyword>
<accession>A0AA39HF41</accession>
<organism evidence="6 7">
    <name type="scientific">Steinernema hermaphroditum</name>
    <dbReference type="NCBI Taxonomy" id="289476"/>
    <lineage>
        <taxon>Eukaryota</taxon>
        <taxon>Metazoa</taxon>
        <taxon>Ecdysozoa</taxon>
        <taxon>Nematoda</taxon>
        <taxon>Chromadorea</taxon>
        <taxon>Rhabditida</taxon>
        <taxon>Tylenchina</taxon>
        <taxon>Panagrolaimomorpha</taxon>
        <taxon>Strongyloidoidea</taxon>
        <taxon>Steinernematidae</taxon>
        <taxon>Steinernema</taxon>
    </lineage>
</organism>
<sequence length="988" mass="112310">MVIEDPQHPVFEVHDYNNAECPPTSKSFSYPTSRRPVYEDCDGISNVNLICDLLAQKKGPFAFVYHRPDLQMIFLGRDRFGRCSLVVSLSEDKKTITFGKYAKFDPTFICVRKELLAGTMYIVDYQKGGLDSITFVSSSRYEVKEPILRYFGFYRFTVDGAIEIPRINEHEYIDTDEDFQEHKQENIILGITKFDKAMKSVTYDVEQDDSPVGILFSGGIDSLLVAITAHRTLPAKYQIDLLNVAFGDGETSLPGNAPDRPQCIDAYQYLCDTYPERKFVLVLIDVQKEELQRERLRQVCRVISPANTVLDDSIGCVLWFASRGQGVIHGTGEVYTSTARILLVGSGADELFGGYSRHRGRFEGSGREGLVDELNAELENIGNKNLGRDDRVISSNDRDCRIPFLDDDFVDWVVSLPLEMKMDFSLPRGFGEKIFIREMLKELGVDEKLRTAPKRAMQFGTRIAKLENSKEKGSDPWKSSNIENTRRSTTETKPRQQKSAHRLGKNNFVVSEQHQYVVRDIISSNPRCLFEVYRVTQSRTNIDYALKVETDLSSNRLKAELQVLRLFEFAKESKRYHFPLPIDRGQALKLRFVVMDLLGPTLLDIRRGLLRRKDFSRITACHIASQTFEALTDLHDLGIVHREISLSNFCVGLPPKDDVLFLIGFTSAKDFKGKGPIKENSPRQQTVYAPRSNCPLFLEDFESWLYLVVDVFNQFVVNWAHLKNKGEIDKAKERLLQFGPQQLQQCNVPGTFEKMSKHFFHAKGPDSLNFALIRECLVEMREKEGVASENVCLDWVRKRVVSGKIEQPTRAREHPKDLLTEKKEKEKPMPVPKVADEEQIQKALAELMTTTESRRDDDIGDMQKNNLINQLKKKQEELRIQKWKANLPKPLDSGGSTGSAGKDDELKQASDALADRKDLHNRPCQKSAKAVSPVDKSLTCSGRSANSDSDLASTQKNGPLRRPKDSLGPGHVLLRQRRSNDVKQKKQG</sequence>
<evidence type="ECO:0000256" key="3">
    <source>
        <dbReference type="ARBA" id="ARBA00022962"/>
    </source>
</evidence>
<evidence type="ECO:0000259" key="5">
    <source>
        <dbReference type="SMART" id="SM00220"/>
    </source>
</evidence>
<dbReference type="EMBL" id="JAUCMV010000004">
    <property type="protein sequence ID" value="KAK0403633.1"/>
    <property type="molecule type" value="Genomic_DNA"/>
</dbReference>
<dbReference type="SUPFAM" id="SSF56112">
    <property type="entry name" value="Protein kinase-like (PK-like)"/>
    <property type="match status" value="1"/>
</dbReference>
<dbReference type="InterPro" id="IPR000719">
    <property type="entry name" value="Prot_kinase_dom"/>
</dbReference>
<dbReference type="GO" id="GO:0005524">
    <property type="term" value="F:ATP binding"/>
    <property type="evidence" value="ECO:0007669"/>
    <property type="project" value="InterPro"/>
</dbReference>
<feature type="region of interest" description="Disordered" evidence="4">
    <location>
        <begin position="884"/>
        <end position="988"/>
    </location>
</feature>